<keyword evidence="3" id="KW-1185">Reference proteome</keyword>
<feature type="compositionally biased region" description="Basic and acidic residues" evidence="1">
    <location>
        <begin position="303"/>
        <end position="316"/>
    </location>
</feature>
<feature type="compositionally biased region" description="Basic and acidic residues" evidence="1">
    <location>
        <begin position="1"/>
        <end position="27"/>
    </location>
</feature>
<feature type="compositionally biased region" description="Polar residues" evidence="1">
    <location>
        <begin position="281"/>
        <end position="290"/>
    </location>
</feature>
<feature type="compositionally biased region" description="Low complexity" evidence="1">
    <location>
        <begin position="196"/>
        <end position="219"/>
    </location>
</feature>
<gene>
    <name evidence="2" type="ORF">NQ314_021184</name>
</gene>
<evidence type="ECO:0000313" key="2">
    <source>
        <dbReference type="EMBL" id="KAJ8926398.1"/>
    </source>
</evidence>
<accession>A0AAV8WJA7</accession>
<sequence length="418" mass="44992">MPRPQRPDIIEREVVSKSPPMREEHHPPLPPTSNHNHDHGPNDLNSEMPEHYDLENASSIAPSDIDIVYHYKGYREAGGVRKYKATPPPVAGYHHKHSAAQAQAQHRHSPHHPTGYPPRAPPVTSPSARPHQSTPLARLSPSSEMSAQQPRILTLHDISGKPLQSALLATTSSSGGVGKDVLHSNSERSLNSPVMSQLSGQSSSSRKVAAPPPVTSASPGMGLTAEEIERLNSRPRTSSLVSTLDAVSSSSEAPRGGGNNHLNHMRHSPVPETHHSSTTTDESGNDSFTCSEIEYDNASITGDKYKPSESETRRNDSNSGNKNNIPPPSYDGFDSSYRGSMSTLVASDDELGGPMYRAGTGSPPTTALGWDYLLNWGPNFESLAGVFKDIAELPDSVNGRVASSLRLTNAPKPSEEYV</sequence>
<feature type="compositionally biased region" description="Low complexity" evidence="1">
    <location>
        <begin position="165"/>
        <end position="174"/>
    </location>
</feature>
<name>A0AAV8WJA7_9CUCU</name>
<feature type="region of interest" description="Disordered" evidence="1">
    <location>
        <begin position="80"/>
        <end position="337"/>
    </location>
</feature>
<organism evidence="2 3">
    <name type="scientific">Rhamnusium bicolor</name>
    <dbReference type="NCBI Taxonomy" id="1586634"/>
    <lineage>
        <taxon>Eukaryota</taxon>
        <taxon>Metazoa</taxon>
        <taxon>Ecdysozoa</taxon>
        <taxon>Arthropoda</taxon>
        <taxon>Hexapoda</taxon>
        <taxon>Insecta</taxon>
        <taxon>Pterygota</taxon>
        <taxon>Neoptera</taxon>
        <taxon>Endopterygota</taxon>
        <taxon>Coleoptera</taxon>
        <taxon>Polyphaga</taxon>
        <taxon>Cucujiformia</taxon>
        <taxon>Chrysomeloidea</taxon>
        <taxon>Cerambycidae</taxon>
        <taxon>Lepturinae</taxon>
        <taxon>Rhagiini</taxon>
        <taxon>Rhamnusium</taxon>
    </lineage>
</organism>
<dbReference type="AlphaFoldDB" id="A0AAV8WJA7"/>
<feature type="compositionally biased region" description="Pro residues" evidence="1">
    <location>
        <begin position="115"/>
        <end position="124"/>
    </location>
</feature>
<reference evidence="2" key="1">
    <citation type="journal article" date="2023" name="Insect Mol. Biol.">
        <title>Genome sequencing provides insights into the evolution of gene families encoding plant cell wall-degrading enzymes in longhorned beetles.</title>
        <authorList>
            <person name="Shin N.R."/>
            <person name="Okamura Y."/>
            <person name="Kirsch R."/>
            <person name="Pauchet Y."/>
        </authorList>
    </citation>
    <scope>NUCLEOTIDE SEQUENCE</scope>
    <source>
        <strain evidence="2">RBIC_L_NR</strain>
    </source>
</reference>
<protein>
    <submittedName>
        <fullName evidence="2">Uncharacterized protein</fullName>
    </submittedName>
</protein>
<evidence type="ECO:0000256" key="1">
    <source>
        <dbReference type="SAM" id="MobiDB-lite"/>
    </source>
</evidence>
<evidence type="ECO:0000313" key="3">
    <source>
        <dbReference type="Proteomes" id="UP001162156"/>
    </source>
</evidence>
<feature type="compositionally biased region" description="Polar residues" evidence="1">
    <location>
        <begin position="234"/>
        <end position="252"/>
    </location>
</feature>
<dbReference type="Proteomes" id="UP001162156">
    <property type="component" value="Unassembled WGS sequence"/>
</dbReference>
<feature type="region of interest" description="Disordered" evidence="1">
    <location>
        <begin position="1"/>
        <end position="61"/>
    </location>
</feature>
<comment type="caution">
    <text evidence="2">The sequence shown here is derived from an EMBL/GenBank/DDBJ whole genome shotgun (WGS) entry which is preliminary data.</text>
</comment>
<feature type="compositionally biased region" description="Polar residues" evidence="1">
    <location>
        <begin position="125"/>
        <end position="151"/>
    </location>
</feature>
<dbReference type="EMBL" id="JANEYF010005896">
    <property type="protein sequence ID" value="KAJ8926398.1"/>
    <property type="molecule type" value="Genomic_DNA"/>
</dbReference>
<proteinExistence type="predicted"/>